<organism evidence="3 4">
    <name type="scientific">Cylindrodendrum hubeiense</name>
    <dbReference type="NCBI Taxonomy" id="595255"/>
    <lineage>
        <taxon>Eukaryota</taxon>
        <taxon>Fungi</taxon>
        <taxon>Dikarya</taxon>
        <taxon>Ascomycota</taxon>
        <taxon>Pezizomycotina</taxon>
        <taxon>Sordariomycetes</taxon>
        <taxon>Hypocreomycetidae</taxon>
        <taxon>Hypocreales</taxon>
        <taxon>Nectriaceae</taxon>
        <taxon>Cylindrodendrum</taxon>
    </lineage>
</organism>
<evidence type="ECO:0000313" key="4">
    <source>
        <dbReference type="Proteomes" id="UP000722485"/>
    </source>
</evidence>
<keyword evidence="2" id="KW-0812">Transmembrane</keyword>
<accession>A0A9P5LJE9</accession>
<dbReference type="Proteomes" id="UP000722485">
    <property type="component" value="Unassembled WGS sequence"/>
</dbReference>
<name>A0A9P5LJE9_9HYPO</name>
<evidence type="ECO:0000256" key="2">
    <source>
        <dbReference type="SAM" id="Phobius"/>
    </source>
</evidence>
<comment type="caution">
    <text evidence="3">The sequence shown here is derived from an EMBL/GenBank/DDBJ whole genome shotgun (WGS) entry which is preliminary data.</text>
</comment>
<dbReference type="AlphaFoldDB" id="A0A9P5LJE9"/>
<evidence type="ECO:0000313" key="3">
    <source>
        <dbReference type="EMBL" id="KAF7553781.1"/>
    </source>
</evidence>
<keyword evidence="2" id="KW-0472">Membrane</keyword>
<feature type="transmembrane region" description="Helical" evidence="2">
    <location>
        <begin position="156"/>
        <end position="182"/>
    </location>
</feature>
<evidence type="ECO:0000256" key="1">
    <source>
        <dbReference type="SAM" id="MobiDB-lite"/>
    </source>
</evidence>
<reference evidence="3" key="1">
    <citation type="submission" date="2020-03" db="EMBL/GenBank/DDBJ databases">
        <title>Draft Genome Sequence of Cylindrodendrum hubeiense.</title>
        <authorList>
            <person name="Buettner E."/>
            <person name="Kellner H."/>
        </authorList>
    </citation>
    <scope>NUCLEOTIDE SEQUENCE</scope>
    <source>
        <strain evidence="3">IHI 201604</strain>
    </source>
</reference>
<protein>
    <submittedName>
        <fullName evidence="3">Uncharacterized protein</fullName>
    </submittedName>
</protein>
<feature type="region of interest" description="Disordered" evidence="1">
    <location>
        <begin position="307"/>
        <end position="339"/>
    </location>
</feature>
<proteinExistence type="predicted"/>
<dbReference type="EMBL" id="JAANBB010000041">
    <property type="protein sequence ID" value="KAF7553781.1"/>
    <property type="molecule type" value="Genomic_DNA"/>
</dbReference>
<sequence>MAGLQAGSWRSHFSNALTAVAVLGGVVSILLALLVFTAGTNSNGDHLILKDLALVSFDGIVANNETSEFMVHIHWFVNSFAWEYPQAPEGVPKVGYVSRGIHFSSDIVKDLHKIAADLKLPQESYDCPHPGPWAEHCENVFFEAWRSFATMNGIPIYGWLTWIMLFSALVVCIITIANEWIIRKRPYWMRCRCFIGKRYCPRPTGTKEELEQLDDQVWDTVRLCYWALTAAYFLLPAGHGTFHAIFLPHFMGYIEERMPEGFSMNPRRNMKGEIMMWGAFVASTVSTLCMLVKWRLSRRPKGWMDDQSLGHLERSSGDEPDETIPAAPRGTDSNTRYTD</sequence>
<gene>
    <name evidence="3" type="ORF">G7Z17_g3402</name>
</gene>
<keyword evidence="2" id="KW-1133">Transmembrane helix</keyword>
<feature type="transmembrane region" description="Helical" evidence="2">
    <location>
        <begin position="274"/>
        <end position="294"/>
    </location>
</feature>
<keyword evidence="4" id="KW-1185">Reference proteome</keyword>
<dbReference type="OrthoDB" id="4818293at2759"/>
<feature type="transmembrane region" description="Helical" evidence="2">
    <location>
        <begin position="232"/>
        <end position="254"/>
    </location>
</feature>
<feature type="transmembrane region" description="Helical" evidence="2">
    <location>
        <begin position="12"/>
        <end position="36"/>
    </location>
</feature>